<gene>
    <name evidence="4" type="primary">LOC107819164</name>
</gene>
<feature type="coiled-coil region" evidence="1">
    <location>
        <begin position="237"/>
        <end position="264"/>
    </location>
</feature>
<feature type="region of interest" description="Disordered" evidence="2">
    <location>
        <begin position="144"/>
        <end position="168"/>
    </location>
</feature>
<reference evidence="4" key="1">
    <citation type="submission" date="2025-08" db="UniProtKB">
        <authorList>
            <consortium name="RefSeq"/>
        </authorList>
    </citation>
    <scope>IDENTIFICATION</scope>
</reference>
<dbReference type="RefSeq" id="XP_016500738.1">
    <property type="nucleotide sequence ID" value="XM_016645252.1"/>
</dbReference>
<proteinExistence type="predicted"/>
<dbReference type="PANTHER" id="PTHR34676">
    <property type="entry name" value="DUF4219 DOMAIN-CONTAINING PROTEIN-RELATED"/>
    <property type="match status" value="1"/>
</dbReference>
<protein>
    <recommendedName>
        <fullName evidence="3">GAG-pre-integrase domain-containing protein</fullName>
    </recommendedName>
</protein>
<evidence type="ECO:0000259" key="3">
    <source>
        <dbReference type="Pfam" id="PF13976"/>
    </source>
</evidence>
<feature type="region of interest" description="Disordered" evidence="2">
    <location>
        <begin position="185"/>
        <end position="224"/>
    </location>
</feature>
<evidence type="ECO:0000256" key="2">
    <source>
        <dbReference type="SAM" id="MobiDB-lite"/>
    </source>
</evidence>
<feature type="compositionally biased region" description="Basic and acidic residues" evidence="2">
    <location>
        <begin position="144"/>
        <end position="160"/>
    </location>
</feature>
<dbReference type="PANTHER" id="PTHR34676:SF8">
    <property type="entry name" value="TRANSMEMBRANE PROTEIN"/>
    <property type="match status" value="1"/>
</dbReference>
<dbReference type="Pfam" id="PF13976">
    <property type="entry name" value="gag_pre-integrs"/>
    <property type="match status" value="1"/>
</dbReference>
<name>A0A1S4CHU1_TOBAC</name>
<evidence type="ECO:0000256" key="1">
    <source>
        <dbReference type="SAM" id="Coils"/>
    </source>
</evidence>
<accession>A0A1S4CHU1</accession>
<keyword evidence="1" id="KW-0175">Coiled coil</keyword>
<feature type="compositionally biased region" description="Basic and acidic residues" evidence="2">
    <location>
        <begin position="187"/>
        <end position="196"/>
    </location>
</feature>
<sequence>MEKNAKARKILIYGLNPDEYNRISACSNTKEIWDILQIAHEGINQVKRSRIELLMRNYKLFSMKESKPIQEMMTRFTIITNELKSLSKLFTSEKLVSKVLRILPAIWESKVTAIKEAKELDKILLDELVGNLKTQEMRKIELRKEEPMGDKAMDLKASKEDESDSDDPDLAMFAKYKKFMKNFKNASKRENNDKPKQINKATYDGKNELKRKKQKELREKGPNKGTILGEGFTKAIKQAFLAAYEDSESDKEEEEEKEDEAISLYVVIDAHQTVETESPVQLRMHIGRPPLFDGHHYDEWKMCIETFLQAAEFDLWLIISHGPIIPTKMDGERNKCNKREEDYDDKDRQVIQKNTKAKDLPYRSFPRNILYKVSSCNSVHDIWRILEADFGDENIEMALMAIEESQTEEEVIGMMAMSDSETEDETNQLISNLSCVKLDLKELESDKADFEGQVKDLKNQVLKFTSKNEKSPDTHGKGKMSDMQDKLEKELKRVKDNLCDAESLTNQELAIENLFPNLIQSKRHNNVYKISIMSLPQSENTCLSVVEYDPLLRHRRLGHASLSQFNKLAAKDLVLELPKVEFTSDKNDPTETGL</sequence>
<dbReference type="PaxDb" id="4097-A0A1S4CHU1"/>
<evidence type="ECO:0000313" key="4">
    <source>
        <dbReference type="RefSeq" id="XP_016500738.1"/>
    </source>
</evidence>
<dbReference type="AlphaFoldDB" id="A0A1S4CHU1"/>
<dbReference type="OrthoDB" id="1112795at2759"/>
<feature type="coiled-coil region" evidence="1">
    <location>
        <begin position="433"/>
        <end position="497"/>
    </location>
</feature>
<dbReference type="InterPro" id="IPR025724">
    <property type="entry name" value="GAG-pre-integrase_dom"/>
</dbReference>
<feature type="domain" description="GAG-pre-integrase" evidence="3">
    <location>
        <begin position="526"/>
        <end position="582"/>
    </location>
</feature>
<organism evidence="4">
    <name type="scientific">Nicotiana tabacum</name>
    <name type="common">Common tobacco</name>
    <dbReference type="NCBI Taxonomy" id="4097"/>
    <lineage>
        <taxon>Eukaryota</taxon>
        <taxon>Viridiplantae</taxon>
        <taxon>Streptophyta</taxon>
        <taxon>Embryophyta</taxon>
        <taxon>Tracheophyta</taxon>
        <taxon>Spermatophyta</taxon>
        <taxon>Magnoliopsida</taxon>
        <taxon>eudicotyledons</taxon>
        <taxon>Gunneridae</taxon>
        <taxon>Pentapetalae</taxon>
        <taxon>asterids</taxon>
        <taxon>lamiids</taxon>
        <taxon>Solanales</taxon>
        <taxon>Solanaceae</taxon>
        <taxon>Nicotianoideae</taxon>
        <taxon>Nicotianeae</taxon>
        <taxon>Nicotiana</taxon>
    </lineage>
</organism>
<dbReference type="KEGG" id="nta:107819164"/>
<dbReference type="Pfam" id="PF14223">
    <property type="entry name" value="Retrotran_gag_2"/>
    <property type="match status" value="1"/>
</dbReference>